<keyword evidence="2" id="KW-1185">Reference proteome</keyword>
<evidence type="ECO:0000313" key="2">
    <source>
        <dbReference type="Proteomes" id="UP001046870"/>
    </source>
</evidence>
<comment type="caution">
    <text evidence="1">The sequence shown here is derived from an EMBL/GenBank/DDBJ whole genome shotgun (WGS) entry which is preliminary data.</text>
</comment>
<protein>
    <submittedName>
        <fullName evidence="1">Uncharacterized protein</fullName>
    </submittedName>
</protein>
<dbReference type="EMBL" id="JAFDVH010000022">
    <property type="protein sequence ID" value="KAG7456791.1"/>
    <property type="molecule type" value="Genomic_DNA"/>
</dbReference>
<proteinExistence type="predicted"/>
<dbReference type="AlphaFoldDB" id="A0A9D3SXB2"/>
<name>A0A9D3SXB2_MEGAT</name>
<reference evidence="1" key="1">
    <citation type="submission" date="2021-01" db="EMBL/GenBank/DDBJ databases">
        <authorList>
            <person name="Zahm M."/>
            <person name="Roques C."/>
            <person name="Cabau C."/>
            <person name="Klopp C."/>
            <person name="Donnadieu C."/>
            <person name="Jouanno E."/>
            <person name="Lampietro C."/>
            <person name="Louis A."/>
            <person name="Herpin A."/>
            <person name="Echchiki A."/>
            <person name="Berthelot C."/>
            <person name="Parey E."/>
            <person name="Roest-Crollius H."/>
            <person name="Braasch I."/>
            <person name="Postlethwait J."/>
            <person name="Bobe J."/>
            <person name="Montfort J."/>
            <person name="Bouchez O."/>
            <person name="Begum T."/>
            <person name="Mejri S."/>
            <person name="Adams A."/>
            <person name="Chen W.-J."/>
            <person name="Guiguen Y."/>
        </authorList>
    </citation>
    <scope>NUCLEOTIDE SEQUENCE</scope>
    <source>
        <strain evidence="1">YG-15Mar2019-1</strain>
        <tissue evidence="1">Brain</tissue>
    </source>
</reference>
<evidence type="ECO:0000313" key="1">
    <source>
        <dbReference type="EMBL" id="KAG7456791.1"/>
    </source>
</evidence>
<gene>
    <name evidence="1" type="ORF">MATL_G00239790</name>
</gene>
<dbReference type="Proteomes" id="UP001046870">
    <property type="component" value="Chromosome 22"/>
</dbReference>
<organism evidence="1 2">
    <name type="scientific">Megalops atlanticus</name>
    <name type="common">Tarpon</name>
    <name type="synonym">Clupea gigantea</name>
    <dbReference type="NCBI Taxonomy" id="7932"/>
    <lineage>
        <taxon>Eukaryota</taxon>
        <taxon>Metazoa</taxon>
        <taxon>Chordata</taxon>
        <taxon>Craniata</taxon>
        <taxon>Vertebrata</taxon>
        <taxon>Euteleostomi</taxon>
        <taxon>Actinopterygii</taxon>
        <taxon>Neopterygii</taxon>
        <taxon>Teleostei</taxon>
        <taxon>Elopiformes</taxon>
        <taxon>Megalopidae</taxon>
        <taxon>Megalops</taxon>
    </lineage>
</organism>
<sequence length="97" mass="11335">MVAPSTMGLIKLYRPTFINNVTDYLLKSSLHSQYILCRAFVSMRDCLKVIFLTSPHTQSAGQTNQMQYYLQLFITKGYIRNQDRRRNNSTIHQLSLM</sequence>
<accession>A0A9D3SXB2</accession>